<evidence type="ECO:0000313" key="1">
    <source>
        <dbReference type="EMBL" id="KAE8167549.1"/>
    </source>
</evidence>
<gene>
    <name evidence="1" type="ORF">BDV40DRAFT_253124</name>
</gene>
<evidence type="ECO:0000313" key="2">
    <source>
        <dbReference type="Proteomes" id="UP000326950"/>
    </source>
</evidence>
<proteinExistence type="predicted"/>
<organism evidence="1 2">
    <name type="scientific">Aspergillus tamarii</name>
    <dbReference type="NCBI Taxonomy" id="41984"/>
    <lineage>
        <taxon>Eukaryota</taxon>
        <taxon>Fungi</taxon>
        <taxon>Dikarya</taxon>
        <taxon>Ascomycota</taxon>
        <taxon>Pezizomycotina</taxon>
        <taxon>Eurotiomycetes</taxon>
        <taxon>Eurotiomycetidae</taxon>
        <taxon>Eurotiales</taxon>
        <taxon>Aspergillaceae</taxon>
        <taxon>Aspergillus</taxon>
        <taxon>Aspergillus subgen. Circumdati</taxon>
    </lineage>
</organism>
<name>A0A5N6V9I5_ASPTM</name>
<keyword evidence="2" id="KW-1185">Reference proteome</keyword>
<protein>
    <submittedName>
        <fullName evidence="1">Uncharacterized protein</fullName>
    </submittedName>
</protein>
<reference evidence="1 2" key="1">
    <citation type="submission" date="2019-04" db="EMBL/GenBank/DDBJ databases">
        <title>Friends and foes A comparative genomics study of 23 Aspergillus species from section Flavi.</title>
        <authorList>
            <consortium name="DOE Joint Genome Institute"/>
            <person name="Kjaerbolling I."/>
            <person name="Vesth T."/>
            <person name="Frisvad J.C."/>
            <person name="Nybo J.L."/>
            <person name="Theobald S."/>
            <person name="Kildgaard S."/>
            <person name="Isbrandt T."/>
            <person name="Kuo A."/>
            <person name="Sato A."/>
            <person name="Lyhne E.K."/>
            <person name="Kogle M.E."/>
            <person name="Wiebenga A."/>
            <person name="Kun R.S."/>
            <person name="Lubbers R.J."/>
            <person name="Makela M.R."/>
            <person name="Barry K."/>
            <person name="Chovatia M."/>
            <person name="Clum A."/>
            <person name="Daum C."/>
            <person name="Haridas S."/>
            <person name="He G."/>
            <person name="LaButti K."/>
            <person name="Lipzen A."/>
            <person name="Mondo S."/>
            <person name="Riley R."/>
            <person name="Salamov A."/>
            <person name="Simmons B.A."/>
            <person name="Magnuson J.K."/>
            <person name="Henrissat B."/>
            <person name="Mortensen U.H."/>
            <person name="Larsen T.O."/>
            <person name="Devries R.P."/>
            <person name="Grigoriev I.V."/>
            <person name="Machida M."/>
            <person name="Baker S.E."/>
            <person name="Andersen M.R."/>
        </authorList>
    </citation>
    <scope>NUCLEOTIDE SEQUENCE [LARGE SCALE GENOMIC DNA]</scope>
    <source>
        <strain evidence="1 2">CBS 117626</strain>
    </source>
</reference>
<dbReference type="EMBL" id="ML738589">
    <property type="protein sequence ID" value="KAE8167549.1"/>
    <property type="molecule type" value="Genomic_DNA"/>
</dbReference>
<dbReference type="AlphaFoldDB" id="A0A5N6V9I5"/>
<sequence>MPVNGEESARKGSLSSVVSENRFGEEEYYLQLVHCRIPTARGSGADSYNAKLHDAEMRKVQV</sequence>
<dbReference type="Proteomes" id="UP000326950">
    <property type="component" value="Unassembled WGS sequence"/>
</dbReference>
<accession>A0A5N6V9I5</accession>